<dbReference type="SUPFAM" id="SSF109998">
    <property type="entry name" value="Triger factor/SurA peptide-binding domain-like"/>
    <property type="match status" value="1"/>
</dbReference>
<dbReference type="InterPro" id="IPR000297">
    <property type="entry name" value="PPIase_PpiC"/>
</dbReference>
<gene>
    <name evidence="16" type="ORF">JKL49_16085</name>
</gene>
<evidence type="ECO:0000256" key="4">
    <source>
        <dbReference type="ARBA" id="ARBA00022519"/>
    </source>
</evidence>
<keyword evidence="5" id="KW-0812">Transmembrane</keyword>
<keyword evidence="6" id="KW-1133">Transmembrane helix</keyword>
<comment type="subcellular location">
    <subcellularLocation>
        <location evidence="1">Cell inner membrane</location>
        <topology evidence="1">Single-pass type II membrane protein</topology>
        <orientation evidence="1">Periplasmic side</orientation>
    </subcellularLocation>
</comment>
<evidence type="ECO:0000256" key="6">
    <source>
        <dbReference type="ARBA" id="ARBA00022989"/>
    </source>
</evidence>
<keyword evidence="3" id="KW-1003">Cell membrane</keyword>
<evidence type="ECO:0000256" key="2">
    <source>
        <dbReference type="ARBA" id="ARBA00018370"/>
    </source>
</evidence>
<feature type="compositionally biased region" description="Basic and acidic residues" evidence="14">
    <location>
        <begin position="639"/>
        <end position="654"/>
    </location>
</feature>
<evidence type="ECO:0000256" key="7">
    <source>
        <dbReference type="ARBA" id="ARBA00023136"/>
    </source>
</evidence>
<dbReference type="Pfam" id="PF13145">
    <property type="entry name" value="Rotamase_2"/>
    <property type="match status" value="2"/>
</dbReference>
<evidence type="ECO:0000256" key="3">
    <source>
        <dbReference type="ARBA" id="ARBA00022475"/>
    </source>
</evidence>
<dbReference type="EMBL" id="CP068570">
    <property type="protein sequence ID" value="QQZ48843.1"/>
    <property type="molecule type" value="Genomic_DNA"/>
</dbReference>
<evidence type="ECO:0000259" key="15">
    <source>
        <dbReference type="Pfam" id="PF13145"/>
    </source>
</evidence>
<feature type="domain" description="PpiC" evidence="15">
    <location>
        <begin position="429"/>
        <end position="488"/>
    </location>
</feature>
<dbReference type="Pfam" id="PF13624">
    <property type="entry name" value="SurA_N_3"/>
    <property type="match status" value="1"/>
</dbReference>
<dbReference type="InterPro" id="IPR027304">
    <property type="entry name" value="Trigger_fact/SurA_dom_sf"/>
</dbReference>
<keyword evidence="4" id="KW-0997">Cell inner membrane</keyword>
<sequence length="654" mass="70798">MLAPRGQEDRSYACRRPHLRQILGRRRPDRAADRQLRCLRDPRRLQGRVSNAVVTAGSRKVTEPEFKREFDNFRKGAEQQVGQPITNEMAAANGLDTRVLNEVATREAFGEMLSKIGIKPSDSLITRELQKIPAFFDQVSGRFDKALYASRLNENGLTPASFEKIMRDQVAESHLASAMANGLRVPRAYTALGAIYGLESRDVGYFTIDPRAVAPPALPTDAQLLQLMKENAAALTRPEFRILSVVHFSPAMISANLPIDPAELQKRYEFRKDTLSKPETRSLVQVPVKDAASAQAVAARLAKGEDPAAIAKSLGVDAISYADKPRTAIADPKVGQAAFTLPAGQIAPVKGDLGFAVIRVSKITPGQSVTLEQIRPQLEAELRKDAAAEKVYEMSQAYDDAHGGGANLLESAKKANVPVFPIGPVSEQGAGPQGQPVSGINPKLLKTAFSLPQGGESEVEEAGNGEFYAVRVEKIIPKAMPPLAEVKPQLVRVWMMREMVKRLQTKADELAARVKKGESLEAVAASVGGRVGHATGIDRQNAGQNKVLSRDALIKAFGVKTGEVYTAEATSFGLIVAKLEAVRAPSGPTLARITEESRPQMTEATFREIQADAQKAAATLVKVKTYPNNARTALGLEPLEPKKDAKTSKTEKAK</sequence>
<dbReference type="InterPro" id="IPR052029">
    <property type="entry name" value="PpiD_chaperone"/>
</dbReference>
<feature type="region of interest" description="Disordered" evidence="14">
    <location>
        <begin position="631"/>
        <end position="654"/>
    </location>
</feature>
<name>A0A974S7U2_9CAUL</name>
<evidence type="ECO:0000313" key="16">
    <source>
        <dbReference type="EMBL" id="QQZ48843.1"/>
    </source>
</evidence>
<evidence type="ECO:0000256" key="12">
    <source>
        <dbReference type="ARBA" id="ARBA00040743"/>
    </source>
</evidence>
<evidence type="ECO:0000256" key="10">
    <source>
        <dbReference type="ARBA" id="ARBA00031484"/>
    </source>
</evidence>
<dbReference type="Gene3D" id="3.10.50.40">
    <property type="match status" value="1"/>
</dbReference>
<dbReference type="InterPro" id="IPR046357">
    <property type="entry name" value="PPIase_dom_sf"/>
</dbReference>
<keyword evidence="7" id="KW-0472">Membrane</keyword>
<evidence type="ECO:0000256" key="8">
    <source>
        <dbReference type="ARBA" id="ARBA00023186"/>
    </source>
</evidence>
<dbReference type="SUPFAM" id="SSF54534">
    <property type="entry name" value="FKBP-like"/>
    <property type="match status" value="1"/>
</dbReference>
<dbReference type="GO" id="GO:0003755">
    <property type="term" value="F:peptidyl-prolyl cis-trans isomerase activity"/>
    <property type="evidence" value="ECO:0007669"/>
    <property type="project" value="InterPro"/>
</dbReference>
<accession>A0A974S7U2</accession>
<dbReference type="AlphaFoldDB" id="A0A974S7U2"/>
<evidence type="ECO:0000256" key="14">
    <source>
        <dbReference type="SAM" id="MobiDB-lite"/>
    </source>
</evidence>
<comment type="similarity">
    <text evidence="11">Belongs to the PpiD chaperone family.</text>
</comment>
<proteinExistence type="inferred from homology"/>
<organism evidence="16">
    <name type="scientific">Phenylobacterium glaciei</name>
    <dbReference type="NCBI Taxonomy" id="2803784"/>
    <lineage>
        <taxon>Bacteria</taxon>
        <taxon>Pseudomonadati</taxon>
        <taxon>Pseudomonadota</taxon>
        <taxon>Alphaproteobacteria</taxon>
        <taxon>Caulobacterales</taxon>
        <taxon>Caulobacteraceae</taxon>
        <taxon>Phenylobacterium</taxon>
    </lineage>
</organism>
<evidence type="ECO:0000256" key="11">
    <source>
        <dbReference type="ARBA" id="ARBA00038408"/>
    </source>
</evidence>
<keyword evidence="8" id="KW-0143">Chaperone</keyword>
<dbReference type="GO" id="GO:0005886">
    <property type="term" value="C:plasma membrane"/>
    <property type="evidence" value="ECO:0007669"/>
    <property type="project" value="UniProtKB-SubCell"/>
</dbReference>
<reference evidence="16" key="1">
    <citation type="submission" date="2021-01" db="EMBL/GenBank/DDBJ databases">
        <title>Genome sequence of Phenylobacterium sp. 20VBR1 isolated from a valley glaceir, Ny-Alesund, Svalbard.</title>
        <authorList>
            <person name="Thomas F.A."/>
            <person name="Krishnan K.P."/>
            <person name="Sinha R.K."/>
        </authorList>
    </citation>
    <scope>NUCLEOTIDE SEQUENCE</scope>
    <source>
        <strain evidence="16">20VBR1</strain>
    </source>
</reference>
<dbReference type="PANTHER" id="PTHR47529">
    <property type="entry name" value="PEPTIDYL-PROLYL CIS-TRANS ISOMERASE D"/>
    <property type="match status" value="1"/>
</dbReference>
<evidence type="ECO:0000256" key="5">
    <source>
        <dbReference type="ARBA" id="ARBA00022692"/>
    </source>
</evidence>
<dbReference type="PANTHER" id="PTHR47529:SF1">
    <property type="entry name" value="PERIPLASMIC CHAPERONE PPID"/>
    <property type="match status" value="1"/>
</dbReference>
<keyword evidence="16" id="KW-0413">Isomerase</keyword>
<feature type="domain" description="PpiC" evidence="15">
    <location>
        <begin position="259"/>
        <end position="376"/>
    </location>
</feature>
<evidence type="ECO:0000256" key="1">
    <source>
        <dbReference type="ARBA" id="ARBA00004382"/>
    </source>
</evidence>
<evidence type="ECO:0000256" key="13">
    <source>
        <dbReference type="ARBA" id="ARBA00042775"/>
    </source>
</evidence>
<evidence type="ECO:0000256" key="9">
    <source>
        <dbReference type="ARBA" id="ARBA00030642"/>
    </source>
</evidence>
<protein>
    <recommendedName>
        <fullName evidence="2">Parvulin-like PPIase</fullName>
    </recommendedName>
    <alternativeName>
        <fullName evidence="9">Peptidyl-prolyl cis-trans isomerase plp</fullName>
    </alternativeName>
    <alternativeName>
        <fullName evidence="12">Periplasmic chaperone PpiD</fullName>
    </alternativeName>
    <alternativeName>
        <fullName evidence="13">Periplasmic folding chaperone</fullName>
    </alternativeName>
    <alternativeName>
        <fullName evidence="10">Rotamase plp</fullName>
    </alternativeName>
</protein>